<evidence type="ECO:0000313" key="2">
    <source>
        <dbReference type="EMBL" id="KAA6305407.1"/>
    </source>
</evidence>
<dbReference type="SUPFAM" id="SSF53098">
    <property type="entry name" value="Ribonuclease H-like"/>
    <property type="match status" value="1"/>
</dbReference>
<dbReference type="GO" id="GO:0003676">
    <property type="term" value="F:nucleic acid binding"/>
    <property type="evidence" value="ECO:0007669"/>
    <property type="project" value="InterPro"/>
</dbReference>
<dbReference type="Pfam" id="PF13358">
    <property type="entry name" value="DDE_3"/>
    <property type="match status" value="1"/>
</dbReference>
<reference evidence="2" key="1">
    <citation type="submission" date="2019-03" db="EMBL/GenBank/DDBJ databases">
        <title>Single cell metagenomics reveals metabolic interactions within the superorganism composed of flagellate Streblomastix strix and complex community of Bacteroidetes bacteria on its surface.</title>
        <authorList>
            <person name="Treitli S.C."/>
            <person name="Kolisko M."/>
            <person name="Husnik F."/>
            <person name="Keeling P."/>
            <person name="Hampl V."/>
        </authorList>
    </citation>
    <scope>NUCLEOTIDE SEQUENCE</scope>
    <source>
        <strain evidence="2">STM</strain>
    </source>
</reference>
<feature type="domain" description="Tc1-like transposase DDE" evidence="1">
    <location>
        <begin position="46"/>
        <end position="187"/>
    </location>
</feature>
<accession>A0A5J4P7F5</accession>
<gene>
    <name evidence="2" type="ORF">EZS27_042940</name>
</gene>
<dbReference type="NCBIfam" id="NF033545">
    <property type="entry name" value="transpos_IS630"/>
    <property type="match status" value="1"/>
</dbReference>
<proteinExistence type="predicted"/>
<dbReference type="InterPro" id="IPR047655">
    <property type="entry name" value="Transpos_IS630-like"/>
</dbReference>
<comment type="caution">
    <text evidence="2">The sequence shown here is derived from an EMBL/GenBank/DDBJ whole genome shotgun (WGS) entry which is preliminary data.</text>
</comment>
<sequence length="195" mass="23438">FFKKFGGRYKRIRRRVKGKPHPAVYEYKVEQLKELETLSEQGKIDLFYGDESHVCSEGYVPYGWQFPHEDVCILSEKAHKINCLGFINRQSKYYWKTTEQPIDAKFIMEYMEDFSFQIHKETVIVLDNARIHTSKIIRERIPYWQARGLLLFFLPPYSPHLNIAEIIWRKLKKEWLNPEDYSNKDSLFYAVNRCS</sequence>
<dbReference type="InterPro" id="IPR012337">
    <property type="entry name" value="RNaseH-like_sf"/>
</dbReference>
<name>A0A5J4P7F5_9ZZZZ</name>
<organism evidence="2">
    <name type="scientific">termite gut metagenome</name>
    <dbReference type="NCBI Taxonomy" id="433724"/>
    <lineage>
        <taxon>unclassified sequences</taxon>
        <taxon>metagenomes</taxon>
        <taxon>organismal metagenomes</taxon>
    </lineage>
</organism>
<evidence type="ECO:0000259" key="1">
    <source>
        <dbReference type="Pfam" id="PF13358"/>
    </source>
</evidence>
<dbReference type="Gene3D" id="3.30.420.10">
    <property type="entry name" value="Ribonuclease H-like superfamily/Ribonuclease H"/>
    <property type="match status" value="1"/>
</dbReference>
<dbReference type="AlphaFoldDB" id="A0A5J4P7F5"/>
<dbReference type="EMBL" id="SNRY01010724">
    <property type="protein sequence ID" value="KAA6305407.1"/>
    <property type="molecule type" value="Genomic_DNA"/>
</dbReference>
<feature type="non-terminal residue" evidence="2">
    <location>
        <position position="195"/>
    </location>
</feature>
<feature type="non-terminal residue" evidence="2">
    <location>
        <position position="1"/>
    </location>
</feature>
<dbReference type="InterPro" id="IPR038717">
    <property type="entry name" value="Tc1-like_DDE_dom"/>
</dbReference>
<dbReference type="InterPro" id="IPR036397">
    <property type="entry name" value="RNaseH_sf"/>
</dbReference>
<protein>
    <recommendedName>
        <fullName evidence="1">Tc1-like transposase DDE domain-containing protein</fullName>
    </recommendedName>
</protein>